<proteinExistence type="predicted"/>
<accession>A0A1M7AS95</accession>
<evidence type="ECO:0000313" key="1">
    <source>
        <dbReference type="EMBL" id="GGE91144.1"/>
    </source>
</evidence>
<gene>
    <name evidence="1" type="ORF">GCM10010984_06110</name>
    <name evidence="2" type="ORF">SAMN05443634_109140</name>
</gene>
<dbReference type="Proteomes" id="UP000650994">
    <property type="component" value="Unassembled WGS sequence"/>
</dbReference>
<organism evidence="2 3">
    <name type="scientific">Chishuiella changwenlii</name>
    <dbReference type="NCBI Taxonomy" id="1434701"/>
    <lineage>
        <taxon>Bacteria</taxon>
        <taxon>Pseudomonadati</taxon>
        <taxon>Bacteroidota</taxon>
        <taxon>Flavobacteriia</taxon>
        <taxon>Flavobacteriales</taxon>
        <taxon>Weeksellaceae</taxon>
        <taxon>Chishuiella</taxon>
    </lineage>
</organism>
<dbReference type="Proteomes" id="UP000184120">
    <property type="component" value="Unassembled WGS sequence"/>
</dbReference>
<name>A0A1M7AS95_9FLAO</name>
<dbReference type="AlphaFoldDB" id="A0A1M7AS95"/>
<dbReference type="EMBL" id="BMFL01000003">
    <property type="protein sequence ID" value="GGE91144.1"/>
    <property type="molecule type" value="Genomic_DNA"/>
</dbReference>
<evidence type="ECO:0000313" key="4">
    <source>
        <dbReference type="Proteomes" id="UP000650994"/>
    </source>
</evidence>
<dbReference type="RefSeq" id="WP_072933107.1">
    <property type="nucleotide sequence ID" value="NZ_BMFL01000003.1"/>
</dbReference>
<evidence type="ECO:0000313" key="2">
    <source>
        <dbReference type="EMBL" id="SHL45594.1"/>
    </source>
</evidence>
<reference evidence="3" key="2">
    <citation type="submission" date="2016-11" db="EMBL/GenBank/DDBJ databases">
        <authorList>
            <person name="Varghese N."/>
            <person name="Submissions S."/>
        </authorList>
    </citation>
    <scope>NUCLEOTIDE SEQUENCE [LARGE SCALE GENOMIC DNA]</scope>
    <source>
        <strain evidence="3">DSM 27989</strain>
    </source>
</reference>
<dbReference type="STRING" id="1434701.SAMN05443634_109140"/>
<sequence length="338" mass="38097">MNIFTKTIISATILASYSVEAQNQSVEFINIPTTVNYNYEFNGYWGIYDDKDSNYKITGAKLINNSSKTSENLYLDLFLVPQNESIDLNNLPNKITTNAKIGKLEPNGTSFNNVVVSIKNTDIEKQNLYKYIPVLVLKDRETGSILNYKVLNNNINGVKKTEYTVVKDNSATQNTSTTTSNVNVFDPIPTATPEFSKFNPYVVAESNLDLYNINKEIKLPGDWKLEIDFEKMTVSVDGENNSIDNYKLSNSNKLILMIYLSKENINKDKMINGYDFVSFELDPIDGGTRLVSPKFHDNITKLAPAGEYYPLLVLKELNTEKGEYLIKSAVRIGDAVSF</sequence>
<reference evidence="1" key="1">
    <citation type="journal article" date="2014" name="Int. J. Syst. Evol. Microbiol.">
        <title>Complete genome of a new Firmicutes species belonging to the dominant human colonic microbiota ('Ruminococcus bicirculans') reveals two chromosomes and a selective capacity to utilize plant glucans.</title>
        <authorList>
            <consortium name="NISC Comparative Sequencing Program"/>
            <person name="Wegmann U."/>
            <person name="Louis P."/>
            <person name="Goesmann A."/>
            <person name="Henrissat B."/>
            <person name="Duncan S.H."/>
            <person name="Flint H.J."/>
        </authorList>
    </citation>
    <scope>NUCLEOTIDE SEQUENCE</scope>
    <source>
        <strain evidence="1">CGMCC 1.12707</strain>
    </source>
</reference>
<dbReference type="OrthoDB" id="1452101at2"/>
<reference evidence="2" key="3">
    <citation type="submission" date="2016-11" db="EMBL/GenBank/DDBJ databases">
        <authorList>
            <person name="Jaros S."/>
            <person name="Januszkiewicz K."/>
            <person name="Wedrychowicz H."/>
        </authorList>
    </citation>
    <scope>NUCLEOTIDE SEQUENCE [LARGE SCALE GENOMIC DNA]</scope>
    <source>
        <strain evidence="2">DSM 27989</strain>
    </source>
</reference>
<protein>
    <submittedName>
        <fullName evidence="2">Uncharacterized protein</fullName>
    </submittedName>
</protein>
<evidence type="ECO:0000313" key="3">
    <source>
        <dbReference type="Proteomes" id="UP000184120"/>
    </source>
</evidence>
<reference evidence="1" key="5">
    <citation type="submission" date="2024-05" db="EMBL/GenBank/DDBJ databases">
        <authorList>
            <person name="Sun Q."/>
            <person name="Zhou Y."/>
        </authorList>
    </citation>
    <scope>NUCLEOTIDE SEQUENCE</scope>
    <source>
        <strain evidence="1">CGMCC 1.12707</strain>
    </source>
</reference>
<reference evidence="4" key="4">
    <citation type="journal article" date="2019" name="Int. J. Syst. Evol. Microbiol.">
        <title>The Global Catalogue of Microorganisms (GCM) 10K type strain sequencing project: providing services to taxonomists for standard genome sequencing and annotation.</title>
        <authorList>
            <consortium name="The Broad Institute Genomics Platform"/>
            <consortium name="The Broad Institute Genome Sequencing Center for Infectious Disease"/>
            <person name="Wu L."/>
            <person name="Ma J."/>
        </authorList>
    </citation>
    <scope>NUCLEOTIDE SEQUENCE [LARGE SCALE GENOMIC DNA]</scope>
    <source>
        <strain evidence="4">CGMCC 1.12707</strain>
    </source>
</reference>
<keyword evidence="4" id="KW-1185">Reference proteome</keyword>
<dbReference type="EMBL" id="FRBH01000009">
    <property type="protein sequence ID" value="SHL45594.1"/>
    <property type="molecule type" value="Genomic_DNA"/>
</dbReference>